<protein>
    <recommendedName>
        <fullName evidence="3 9">Mediator of RNA polymerase II transcription subunit 14</fullName>
    </recommendedName>
    <alternativeName>
        <fullName evidence="8 9">Mediator complex subunit 14</fullName>
    </alternativeName>
</protein>
<gene>
    <name evidence="12" type="ORF">FOB60_005291</name>
</gene>
<proteinExistence type="inferred from homology"/>
<dbReference type="InterPro" id="IPR013947">
    <property type="entry name" value="Mediator_Med14"/>
</dbReference>
<evidence type="ECO:0000256" key="3">
    <source>
        <dbReference type="ARBA" id="ARBA00019619"/>
    </source>
</evidence>
<dbReference type="GO" id="GO:0070847">
    <property type="term" value="C:core mediator complex"/>
    <property type="evidence" value="ECO:0007669"/>
    <property type="project" value="TreeGrafter"/>
</dbReference>
<evidence type="ECO:0000256" key="5">
    <source>
        <dbReference type="ARBA" id="ARBA00023159"/>
    </source>
</evidence>
<feature type="compositionally biased region" description="Basic and acidic residues" evidence="10">
    <location>
        <begin position="404"/>
        <end position="416"/>
    </location>
</feature>
<keyword evidence="5 9" id="KW-0010">Activator</keyword>
<feature type="compositionally biased region" description="Acidic residues" evidence="10">
    <location>
        <begin position="387"/>
        <end position="403"/>
    </location>
</feature>
<evidence type="ECO:0000256" key="1">
    <source>
        <dbReference type="ARBA" id="ARBA00004123"/>
    </source>
</evidence>
<dbReference type="Pfam" id="PF08638">
    <property type="entry name" value="Med14"/>
    <property type="match status" value="1"/>
</dbReference>
<evidence type="ECO:0000256" key="7">
    <source>
        <dbReference type="ARBA" id="ARBA00023242"/>
    </source>
</evidence>
<evidence type="ECO:0000256" key="2">
    <source>
        <dbReference type="ARBA" id="ARBA00007813"/>
    </source>
</evidence>
<sequence length="1110" mass="127495">MGQPQNGTIAEPQNGKMDFISTTKQDHEHPPSIPHITANLIPLSNILKFYAQESYKQLTTAIENLSTNADEESDVKRKKYFLDIIVSLRQDLLKVYTLIKWASVSQDVSKFIDLLNWFRLQDFQFDRLTHQLAGLSGFGGAKLPNFDIETALEVFYKKRPLLPSHNYIQQPKISSRKILEVLKDLNLALMTKFAMIDVPTQFQFEIKDGRAYIDVPKEFQVRITMANDDLSTDNPFYMIGFEFLFGIDQNETLVTLGGNDSIATKLPTQSYVRLEKIANRVLSVSGLHGLYELLHKYAISFKLYLVSKQIRGLLNTLKWKNNLQIKYAMGSSLIIVNYWSSHFLNSSWKSFLEIGIDRKFNLTYRWFRNGQYENSEIVEKIIRNRGEDEEDEADEADGSDDEDSLFKEENDLTSPRDEDDPVQSVHIESIISSFMIAHSASIMKSIHKLLRTRITGDIEMVNSHRIMFSISPKKSAVLAINPLTGLFYFVNPTPIQNRLLKRINSPPSTASLMKQQQQQLQQKQQQQQVVTENGFIESVVVVLQQLMLETFTKEVNNYLSTTEWIHNSIIKLNEGEVNNLLKSIDRNNTRDQITVQFYRRKHWPSTWFLIVMVNGLSASTAWWVARIKSVDASWVVSYLQNLVYNPTLDYPFFKNLGKSTFKKIINHVILDELRANGIEYHHVLSDEEQSGGVDDTGKEMRSELAELGLAESMSNGSNNVGENGSNNSVTVIYQSIIKLQNTNLIPVENSSSHFYLQVQLINQDNTNKMNLNLFGKLKNLSIKNSPELAKFNLKIDHDKQNLEIATSVDLNSIINESSHRHNQKQGFLNPIFNNLNNLNNLLRIFDQLNNNNIEILDNAMDSMVIRVNDIVDKLLIQLPQNPKDAIQISTVETKPWEIEIIIHFLNRYLQSSKSTNIVGVIHYLDEFDPIYRAVKQVQSLLNEQEGGGANGTSSSTNSKSDDLKLSNGLHKIYFDAIFKNLNSIQFMFNLSSTVANSRKIHKDKILISLSFKRNKFNRLNKDGNNSQNLIKVSLKNNLNSKNVKFKHLFELMFKSISEMERNERDEIINLQENHLLIKLNYDFLISCNVIEEMMGRITKCFIQYLTEESK</sequence>
<keyword evidence="6 9" id="KW-0804">Transcription</keyword>
<reference evidence="12" key="1">
    <citation type="submission" date="2020-03" db="EMBL/GenBank/DDBJ databases">
        <title>FDA dAtabase for Regulatory Grade micrObial Sequences (FDA-ARGOS): Supporting development and validation of Infectious Disease Dx tests.</title>
        <authorList>
            <person name="Campos J."/>
            <person name="Goldberg B."/>
            <person name="Tallon L."/>
            <person name="Sadzewicz L."/>
            <person name="Vavikolanu K."/>
            <person name="Mehta A."/>
            <person name="Aluvathingal J."/>
            <person name="Nadendla S."/>
            <person name="Nandy P."/>
            <person name="Geyer C."/>
            <person name="Yan Y."/>
            <person name="Sichtig H."/>
        </authorList>
    </citation>
    <scope>NUCLEOTIDE SEQUENCE [LARGE SCALE GENOMIC DNA]</scope>
    <source>
        <strain evidence="12">FDAARGOS_652</strain>
    </source>
</reference>
<dbReference type="EMBL" id="JABWAB010000011">
    <property type="protein sequence ID" value="KAF6044198.1"/>
    <property type="molecule type" value="Genomic_DNA"/>
</dbReference>
<comment type="subcellular location">
    <subcellularLocation>
        <location evidence="1 9">Nucleus</location>
    </subcellularLocation>
</comment>
<evidence type="ECO:0000256" key="10">
    <source>
        <dbReference type="SAM" id="MobiDB-lite"/>
    </source>
</evidence>
<dbReference type="OrthoDB" id="205099at2759"/>
<evidence type="ECO:0000256" key="6">
    <source>
        <dbReference type="ARBA" id="ARBA00023163"/>
    </source>
</evidence>
<evidence type="ECO:0000313" key="13">
    <source>
        <dbReference type="Proteomes" id="UP000590412"/>
    </source>
</evidence>
<keyword evidence="7 9" id="KW-0539">Nucleus</keyword>
<comment type="similarity">
    <text evidence="2 9">Belongs to the Mediator complex subunit 14 family.</text>
</comment>
<dbReference type="PANTHER" id="PTHR12809">
    <property type="entry name" value="MEDIATOR COMPLEX SUBUNIT"/>
    <property type="match status" value="1"/>
</dbReference>
<dbReference type="InterPro" id="IPR055122">
    <property type="entry name" value="Med14_N"/>
</dbReference>
<keyword evidence="4 9" id="KW-0805">Transcription regulation</keyword>
<accession>A0A8X7NGG1</accession>
<dbReference type="PANTHER" id="PTHR12809:SF2">
    <property type="entry name" value="MEDIATOR OF RNA POLYMERASE II TRANSCRIPTION SUBUNIT 14"/>
    <property type="match status" value="1"/>
</dbReference>
<evidence type="ECO:0000313" key="12">
    <source>
        <dbReference type="EMBL" id="KAF6044198.1"/>
    </source>
</evidence>
<evidence type="ECO:0000259" key="11">
    <source>
        <dbReference type="Pfam" id="PF08638"/>
    </source>
</evidence>
<comment type="function">
    <text evidence="9">Component of the Mediator complex, a coactivator involved in the regulated transcription of nearly all RNA polymerase II-dependent genes. Mediator functions as a bridge to convey information from gene-specific regulatory proteins to the basal RNA polymerase II transcription machinery. Mediator is recruited to promoters by direct interactions with regulatory proteins and serves as a scaffold for the assembly of a functional preinitiation complex with RNA polymerase II and the general transcription factors.</text>
</comment>
<dbReference type="Proteomes" id="UP000590412">
    <property type="component" value="Unassembled WGS sequence"/>
</dbReference>
<comment type="caution">
    <text evidence="12">The sequence shown here is derived from an EMBL/GenBank/DDBJ whole genome shotgun (WGS) entry which is preliminary data.</text>
</comment>
<evidence type="ECO:0000256" key="8">
    <source>
        <dbReference type="ARBA" id="ARBA00032007"/>
    </source>
</evidence>
<dbReference type="GO" id="GO:0003712">
    <property type="term" value="F:transcription coregulator activity"/>
    <property type="evidence" value="ECO:0007669"/>
    <property type="project" value="UniProtKB-UniRule"/>
</dbReference>
<dbReference type="AlphaFoldDB" id="A0A8X7NGG1"/>
<comment type="subunit">
    <text evidence="9">Component of the Mediator complex.</text>
</comment>
<feature type="domain" description="Mediator complex subunit MED14 N-terminal" evidence="11">
    <location>
        <begin position="41"/>
        <end position="226"/>
    </location>
</feature>
<feature type="region of interest" description="Disordered" evidence="10">
    <location>
        <begin position="384"/>
        <end position="421"/>
    </location>
</feature>
<evidence type="ECO:0000256" key="9">
    <source>
        <dbReference type="RuleBase" id="RU365082"/>
    </source>
</evidence>
<dbReference type="GO" id="GO:0006357">
    <property type="term" value="P:regulation of transcription by RNA polymerase II"/>
    <property type="evidence" value="ECO:0007669"/>
    <property type="project" value="InterPro"/>
</dbReference>
<organism evidence="12 13">
    <name type="scientific">Candida parapsilosis</name>
    <name type="common">Yeast</name>
    <dbReference type="NCBI Taxonomy" id="5480"/>
    <lineage>
        <taxon>Eukaryota</taxon>
        <taxon>Fungi</taxon>
        <taxon>Dikarya</taxon>
        <taxon>Ascomycota</taxon>
        <taxon>Saccharomycotina</taxon>
        <taxon>Pichiomycetes</taxon>
        <taxon>Debaryomycetaceae</taxon>
        <taxon>Candida/Lodderomyces clade</taxon>
        <taxon>Candida</taxon>
    </lineage>
</organism>
<evidence type="ECO:0000256" key="4">
    <source>
        <dbReference type="ARBA" id="ARBA00023015"/>
    </source>
</evidence>
<dbReference type="GO" id="GO:0016592">
    <property type="term" value="C:mediator complex"/>
    <property type="evidence" value="ECO:0007669"/>
    <property type="project" value="UniProtKB-UniRule"/>
</dbReference>
<name>A0A8X7NGG1_CANPA</name>